<dbReference type="GO" id="GO:0030688">
    <property type="term" value="C:preribosome, small subunit precursor"/>
    <property type="evidence" value="ECO:0007669"/>
    <property type="project" value="TreeGrafter"/>
</dbReference>
<dbReference type="Proteomes" id="UP000801492">
    <property type="component" value="Unassembled WGS sequence"/>
</dbReference>
<dbReference type="EMBL" id="VTPC01000625">
    <property type="protein sequence ID" value="KAF2905006.1"/>
    <property type="molecule type" value="Genomic_DNA"/>
</dbReference>
<dbReference type="SMART" id="SM00025">
    <property type="entry name" value="Pumilio"/>
    <property type="match status" value="5"/>
</dbReference>
<dbReference type="InterPro" id="IPR016024">
    <property type="entry name" value="ARM-type_fold"/>
</dbReference>
<dbReference type="GO" id="GO:0003723">
    <property type="term" value="F:RNA binding"/>
    <property type="evidence" value="ECO:0007669"/>
    <property type="project" value="InterPro"/>
</dbReference>
<dbReference type="GO" id="GO:0000472">
    <property type="term" value="P:endonucleolytic cleavage to generate mature 5'-end of SSU-rRNA from (SSU-rRNA, 5.8S rRNA, LSU-rRNA)"/>
    <property type="evidence" value="ECO:0007669"/>
    <property type="project" value="TreeGrafter"/>
</dbReference>
<dbReference type="InterPro" id="IPR001313">
    <property type="entry name" value="Pumilio_RNA-bd_rpt"/>
</dbReference>
<reference evidence="4" key="1">
    <citation type="submission" date="2019-08" db="EMBL/GenBank/DDBJ databases">
        <title>The genome of the North American firefly Photinus pyralis.</title>
        <authorList>
            <consortium name="Photinus pyralis genome working group"/>
            <person name="Fallon T.R."/>
            <person name="Sander Lower S.E."/>
            <person name="Weng J.-K."/>
        </authorList>
    </citation>
    <scope>NUCLEOTIDE SEQUENCE</scope>
    <source>
        <strain evidence="4">TRF0915ILg1</strain>
        <tissue evidence="4">Whole body</tissue>
    </source>
</reference>
<evidence type="ECO:0000313" key="5">
    <source>
        <dbReference type="Proteomes" id="UP000801492"/>
    </source>
</evidence>
<accession>A0A8K0DIW0</accession>
<dbReference type="PANTHER" id="PTHR13102">
    <property type="entry name" value="NUCLEOLAR PROTEIN 9"/>
    <property type="match status" value="1"/>
</dbReference>
<keyword evidence="1" id="KW-0677">Repeat</keyword>
<sequence length="594" mass="68296">MDNSNDNNTSAPNRKRKRGKSVLRNARKYLKKGVCGRGRQLETDTYQYLVRILEVYKEGFPSDEEKSIFVNNVFQESEDNEVLYSSNQLGSRVIQMLLPHANDEALERCIKAFLSDLRPICSDRFASHVLQTLFELLCKKTFQPDIDEDFKNRCVDYTLQVSRFLLNNLEDFASDTYGCHIIRTVFKSLANLPSDKEKNVTVEENNVIEIPEKYVQIMKEYAQRLIIWPQFVNLPYSELTSGLLQVLLKALQKIDKKQLDAYIKKLINESFGGVTEDDDTNKNQENKLPDVFMSKPALMLLEVVLEVASPKRYTQIYANYFLNNLVNLAVTRNTNFCVQKLVQHCKEKTEFEAIFDELDDHFKEILGAEHTGVILSLGQACKRLTAKQGSFVQNLMKSFNCYEPEEHQNSIVMCACRFVYYEELSQQTAVDLQKGKLNLHGTLIIQLMLEFNKPIKIVNSILSIDTVELKNLFSNSMGSHIIDSYMKSQFVGEKSREKLIRKLQGTYQDLASTKYGSRSFEAIWNAANLKNKMNIMTELSHKDAAWSNSEFGRIIASKINLSMYKKSVERWKDSLNAVSKKKALFSDILGENVK</sequence>
<proteinExistence type="predicted"/>
<feature type="region of interest" description="Disordered" evidence="3">
    <location>
        <begin position="1"/>
        <end position="20"/>
    </location>
</feature>
<dbReference type="Gene3D" id="1.25.10.10">
    <property type="entry name" value="Leucine-rich Repeat Variant"/>
    <property type="match status" value="2"/>
</dbReference>
<keyword evidence="5" id="KW-1185">Reference proteome</keyword>
<name>A0A8K0DIW0_IGNLU</name>
<feature type="compositionally biased region" description="Polar residues" evidence="3">
    <location>
        <begin position="1"/>
        <end position="12"/>
    </location>
</feature>
<dbReference type="AlphaFoldDB" id="A0A8K0DIW0"/>
<dbReference type="GO" id="GO:0030686">
    <property type="term" value="C:90S preribosome"/>
    <property type="evidence" value="ECO:0007669"/>
    <property type="project" value="TreeGrafter"/>
</dbReference>
<protein>
    <recommendedName>
        <fullName evidence="6">Nucleolar protein 9</fullName>
    </recommendedName>
</protein>
<dbReference type="InterPro" id="IPR040000">
    <property type="entry name" value="NOP9"/>
</dbReference>
<evidence type="ECO:0000313" key="4">
    <source>
        <dbReference type="EMBL" id="KAF2905006.1"/>
    </source>
</evidence>
<dbReference type="GO" id="GO:0005730">
    <property type="term" value="C:nucleolus"/>
    <property type="evidence" value="ECO:0007669"/>
    <property type="project" value="TreeGrafter"/>
</dbReference>
<dbReference type="Pfam" id="PF22493">
    <property type="entry name" value="PUF_NOP9"/>
    <property type="match status" value="1"/>
</dbReference>
<dbReference type="GO" id="GO:0000056">
    <property type="term" value="P:ribosomal small subunit export from nucleus"/>
    <property type="evidence" value="ECO:0007669"/>
    <property type="project" value="TreeGrafter"/>
</dbReference>
<gene>
    <name evidence="4" type="ORF">ILUMI_01174</name>
</gene>
<evidence type="ECO:0000256" key="1">
    <source>
        <dbReference type="ARBA" id="ARBA00022737"/>
    </source>
</evidence>
<organism evidence="4 5">
    <name type="scientific">Ignelater luminosus</name>
    <name type="common">Cucubano</name>
    <name type="synonym">Pyrophorus luminosus</name>
    <dbReference type="NCBI Taxonomy" id="2038154"/>
    <lineage>
        <taxon>Eukaryota</taxon>
        <taxon>Metazoa</taxon>
        <taxon>Ecdysozoa</taxon>
        <taxon>Arthropoda</taxon>
        <taxon>Hexapoda</taxon>
        <taxon>Insecta</taxon>
        <taxon>Pterygota</taxon>
        <taxon>Neoptera</taxon>
        <taxon>Endopterygota</taxon>
        <taxon>Coleoptera</taxon>
        <taxon>Polyphaga</taxon>
        <taxon>Elateriformia</taxon>
        <taxon>Elateroidea</taxon>
        <taxon>Elateridae</taxon>
        <taxon>Agrypninae</taxon>
        <taxon>Pyrophorini</taxon>
        <taxon>Ignelater</taxon>
    </lineage>
</organism>
<dbReference type="GO" id="GO:0000447">
    <property type="term" value="P:endonucleolytic cleavage in ITS1 to separate SSU-rRNA from 5.8S rRNA and LSU-rRNA from tricistronic rRNA transcript (SSU-rRNA, 5.8S rRNA, LSU-rRNA)"/>
    <property type="evidence" value="ECO:0007669"/>
    <property type="project" value="TreeGrafter"/>
</dbReference>
<dbReference type="PANTHER" id="PTHR13102:SF0">
    <property type="entry name" value="NUCLEOLAR PROTEIN 9"/>
    <property type="match status" value="1"/>
</dbReference>
<dbReference type="PROSITE" id="PS50302">
    <property type="entry name" value="PUM"/>
    <property type="match status" value="1"/>
</dbReference>
<evidence type="ECO:0008006" key="6">
    <source>
        <dbReference type="Google" id="ProtNLM"/>
    </source>
</evidence>
<dbReference type="GO" id="GO:0000480">
    <property type="term" value="P:endonucleolytic cleavage in 5'-ETS of tricistronic rRNA transcript (SSU-rRNA, 5.8S rRNA, LSU-rRNA)"/>
    <property type="evidence" value="ECO:0007669"/>
    <property type="project" value="TreeGrafter"/>
</dbReference>
<dbReference type="OrthoDB" id="9987665at2759"/>
<dbReference type="InterPro" id="IPR011989">
    <property type="entry name" value="ARM-like"/>
</dbReference>
<evidence type="ECO:0000256" key="3">
    <source>
        <dbReference type="SAM" id="MobiDB-lite"/>
    </source>
</evidence>
<comment type="caution">
    <text evidence="4">The sequence shown here is derived from an EMBL/GenBank/DDBJ whole genome shotgun (WGS) entry which is preliminary data.</text>
</comment>
<dbReference type="SUPFAM" id="SSF48371">
    <property type="entry name" value="ARM repeat"/>
    <property type="match status" value="1"/>
</dbReference>
<evidence type="ECO:0000256" key="2">
    <source>
        <dbReference type="PROSITE-ProRule" id="PRU00317"/>
    </source>
</evidence>
<feature type="repeat" description="Pumilio" evidence="2">
    <location>
        <begin position="320"/>
        <end position="356"/>
    </location>
</feature>